<organism evidence="1 2">
    <name type="scientific">Streptococcus anginosus</name>
    <dbReference type="NCBI Taxonomy" id="1328"/>
    <lineage>
        <taxon>Bacteria</taxon>
        <taxon>Bacillati</taxon>
        <taxon>Bacillota</taxon>
        <taxon>Bacilli</taxon>
        <taxon>Lactobacillales</taxon>
        <taxon>Streptococcaceae</taxon>
        <taxon>Streptococcus</taxon>
        <taxon>Streptococcus anginosus group</taxon>
    </lineage>
</organism>
<evidence type="ECO:0000313" key="1">
    <source>
        <dbReference type="EMBL" id="MCW1043020.1"/>
    </source>
</evidence>
<evidence type="ECO:0000313" key="2">
    <source>
        <dbReference type="Proteomes" id="UP001526076"/>
    </source>
</evidence>
<proteinExistence type="predicted"/>
<gene>
    <name evidence="1" type="ORF">OJ597_11605</name>
</gene>
<name>A0ABT3EC68_STRAP</name>
<protein>
    <submittedName>
        <fullName evidence="1">IS110 family transposase</fullName>
    </submittedName>
</protein>
<comment type="caution">
    <text evidence="1">The sequence shown here is derived from an EMBL/GenBank/DDBJ whole genome shotgun (WGS) entry which is preliminary data.</text>
</comment>
<reference evidence="1 2" key="1">
    <citation type="submission" date="2022-10" db="EMBL/GenBank/DDBJ databases">
        <title>Comparative genomic study of S. anginosus.</title>
        <authorList>
            <person name="Prasad A."/>
            <person name="Ene A."/>
            <person name="Jablonska S."/>
            <person name="Du J."/>
            <person name="Wolfe A.J."/>
            <person name="Putonti C."/>
        </authorList>
    </citation>
    <scope>NUCLEOTIDE SEQUENCE [LARGE SCALE GENOMIC DNA]</scope>
    <source>
        <strain evidence="1 2">UMB9231</strain>
    </source>
</reference>
<sequence>MCLRWLSIATKLKELIVLNAVGIDVAKGKSVVSILRPFGEVISSPFELCHTSSAIDDFIHSLSNLEGEVRIVLE</sequence>
<dbReference type="Proteomes" id="UP001526076">
    <property type="component" value="Unassembled WGS sequence"/>
</dbReference>
<dbReference type="EMBL" id="JAPAHU010000066">
    <property type="protein sequence ID" value="MCW1043020.1"/>
    <property type="molecule type" value="Genomic_DNA"/>
</dbReference>
<accession>A0ABT3EC68</accession>
<feature type="non-terminal residue" evidence="1">
    <location>
        <position position="74"/>
    </location>
</feature>
<keyword evidence="2" id="KW-1185">Reference proteome</keyword>